<evidence type="ECO:0000256" key="1">
    <source>
        <dbReference type="SAM" id="MobiDB-lite"/>
    </source>
</evidence>
<dbReference type="Proteomes" id="UP000235392">
    <property type="component" value="Unassembled WGS sequence"/>
</dbReference>
<feature type="compositionally biased region" description="Pro residues" evidence="1">
    <location>
        <begin position="171"/>
        <end position="181"/>
    </location>
</feature>
<feature type="compositionally biased region" description="Polar residues" evidence="1">
    <location>
        <begin position="279"/>
        <end position="289"/>
    </location>
</feature>
<evidence type="ECO:0000313" key="4">
    <source>
        <dbReference type="Proteomes" id="UP000235388"/>
    </source>
</evidence>
<feature type="region of interest" description="Disordered" evidence="1">
    <location>
        <begin position="260"/>
        <end position="289"/>
    </location>
</feature>
<name>A0A2N5VNY8_9BASI</name>
<feature type="compositionally biased region" description="Basic and acidic residues" evidence="1">
    <location>
        <begin position="265"/>
        <end position="278"/>
    </location>
</feature>
<proteinExistence type="predicted"/>
<protein>
    <submittedName>
        <fullName evidence="3">Uncharacterized protein</fullName>
    </submittedName>
</protein>
<dbReference type="Proteomes" id="UP000235388">
    <property type="component" value="Unassembled WGS sequence"/>
</dbReference>
<reference evidence="4 5" key="1">
    <citation type="submission" date="2017-11" db="EMBL/GenBank/DDBJ databases">
        <title>De novo assembly and phasing of dikaryotic genomes from two isolates of Puccinia coronata f. sp. avenae, the causal agent of oat crown rust.</title>
        <authorList>
            <person name="Miller M.E."/>
            <person name="Zhang Y."/>
            <person name="Omidvar V."/>
            <person name="Sperschneider J."/>
            <person name="Schwessinger B."/>
            <person name="Raley C."/>
            <person name="Palmer J.M."/>
            <person name="Garnica D."/>
            <person name="Upadhyaya N."/>
            <person name="Rathjen J."/>
            <person name="Taylor J.M."/>
            <person name="Park R.F."/>
            <person name="Dodds P.N."/>
            <person name="Hirsch C.D."/>
            <person name="Kianian S.F."/>
            <person name="Figueroa M."/>
        </authorList>
    </citation>
    <scope>NUCLEOTIDE SEQUENCE [LARGE SCALE GENOMIC DNA]</scope>
    <source>
        <strain evidence="2">12NC29</strain>
        <strain evidence="3">12SD80</strain>
    </source>
</reference>
<feature type="compositionally biased region" description="Basic and acidic residues" evidence="1">
    <location>
        <begin position="217"/>
        <end position="238"/>
    </location>
</feature>
<sequence>MVFQSIGGRNRIVVPGRLENAGLFEPMCSRNVGDPAAHTAGFGLGPGRSRCHGHLPLPQLFPAMKPSNIFSLAPAHQVSLIKRKGSSPNNCFASSISSNKSGQHYLIGFYSRVPIKCIFLSVLPSNKWPSINWTTPVPSGMHESSGSFPSATSSGSADSTLATLVDLGGTPPRPRYQPRPLPLSAFGANSKCTGSDPSNRPDPHHSRSSQTMGDQEIISKSRQTAEIHREKVRQDRQERLRVREANKLCKRACEAELGPLSSCKQPERRSLPRSDPQRTPRQWSTICRT</sequence>
<keyword evidence="4" id="KW-1185">Reference proteome</keyword>
<dbReference type="AlphaFoldDB" id="A0A2N5VNY8"/>
<evidence type="ECO:0000313" key="2">
    <source>
        <dbReference type="EMBL" id="PLW19613.1"/>
    </source>
</evidence>
<comment type="caution">
    <text evidence="3">The sequence shown here is derived from an EMBL/GenBank/DDBJ whole genome shotgun (WGS) entry which is preliminary data.</text>
</comment>
<dbReference type="EMBL" id="PGCJ01000810">
    <property type="protein sequence ID" value="PLW19613.1"/>
    <property type="molecule type" value="Genomic_DNA"/>
</dbReference>
<organism evidence="3 5">
    <name type="scientific">Puccinia coronata f. sp. avenae</name>
    <dbReference type="NCBI Taxonomy" id="200324"/>
    <lineage>
        <taxon>Eukaryota</taxon>
        <taxon>Fungi</taxon>
        <taxon>Dikarya</taxon>
        <taxon>Basidiomycota</taxon>
        <taxon>Pucciniomycotina</taxon>
        <taxon>Pucciniomycetes</taxon>
        <taxon>Pucciniales</taxon>
        <taxon>Pucciniaceae</taxon>
        <taxon>Puccinia</taxon>
    </lineage>
</organism>
<dbReference type="OrthoDB" id="2507682at2759"/>
<evidence type="ECO:0000313" key="5">
    <source>
        <dbReference type="Proteomes" id="UP000235392"/>
    </source>
</evidence>
<accession>A0A2N5VNY8</accession>
<evidence type="ECO:0000313" key="3">
    <source>
        <dbReference type="EMBL" id="PLW51713.1"/>
    </source>
</evidence>
<dbReference type="EMBL" id="PGCI01000004">
    <property type="protein sequence ID" value="PLW51713.1"/>
    <property type="molecule type" value="Genomic_DNA"/>
</dbReference>
<feature type="region of interest" description="Disordered" evidence="1">
    <location>
        <begin position="162"/>
        <end position="238"/>
    </location>
</feature>
<gene>
    <name evidence="2" type="ORF">PCANC_14965</name>
    <name evidence="3" type="ORF">PCASD_00583</name>
</gene>